<evidence type="ECO:0000256" key="3">
    <source>
        <dbReference type="ARBA" id="ARBA00023242"/>
    </source>
</evidence>
<dbReference type="STRING" id="1290391.M7TFX1"/>
<dbReference type="OrthoDB" id="5425890at2759"/>
<organism evidence="5 6">
    <name type="scientific">Botryotinia fuckeliana (strain BcDW1)</name>
    <name type="common">Noble rot fungus</name>
    <name type="synonym">Botrytis cinerea</name>
    <dbReference type="NCBI Taxonomy" id="1290391"/>
    <lineage>
        <taxon>Eukaryota</taxon>
        <taxon>Fungi</taxon>
        <taxon>Dikarya</taxon>
        <taxon>Ascomycota</taxon>
        <taxon>Pezizomycotina</taxon>
        <taxon>Leotiomycetes</taxon>
        <taxon>Helotiales</taxon>
        <taxon>Sclerotiniaceae</taxon>
        <taxon>Botrytis</taxon>
    </lineage>
</organism>
<keyword evidence="2" id="KW-0238">DNA-binding</keyword>
<evidence type="ECO:0000256" key="1">
    <source>
        <dbReference type="ARBA" id="ARBA00004123"/>
    </source>
</evidence>
<evidence type="ECO:0000313" key="5">
    <source>
        <dbReference type="EMBL" id="EMR82406.1"/>
    </source>
</evidence>
<dbReference type="InterPro" id="IPR009057">
    <property type="entry name" value="Homeodomain-like_sf"/>
</dbReference>
<dbReference type="EMBL" id="KB708038">
    <property type="protein sequence ID" value="EMR82406.1"/>
    <property type="molecule type" value="Genomic_DNA"/>
</dbReference>
<sequence>MTKPYTEDDIAAALFAIAGGMSMRKACSEYGIPRTTLHNRINGHLSHKKGAQNLQKIAPVQERALANWILVQEALGTSPTHRQIRELGESILNLEGGDLSLGKRWIHSFLERNPEIKTKRQYKIDNARINGATTEIISKFFEKLDLPAIKHIKPENRWNMDEAGIMEGQGLNGMVLGSSKRRFIQKKQPGSRTWTSFIECISATGRALLPLVIFKGKTLQQQWFPIKLDNYEGWEFTATDNGWTTDSTALTLRNITSGWKASGLWPQNRAKPLLSRLLLENSNQEVVYQNPVSDDDPELQWNIHSSFIAWKTPQKGSDIRKYADIMEKVDETDIPTRRLLFRKIQKGFDAKDYELVQSKKRIKQLEQKLEEIIPKKRRMVKTSPNSRFAGIEAIYQAQIEAGDREIEIKDSDSIYETDTTGDCIEVE</sequence>
<dbReference type="InterPro" id="IPR050863">
    <property type="entry name" value="CenT-Element_Derived"/>
</dbReference>
<comment type="subcellular location">
    <subcellularLocation>
        <location evidence="1">Nucleus</location>
    </subcellularLocation>
</comment>
<dbReference type="PANTHER" id="PTHR19303:SF74">
    <property type="entry name" value="POGO TRANSPOSABLE ELEMENT WITH KRAB DOMAIN"/>
    <property type="match status" value="1"/>
</dbReference>
<reference evidence="6" key="1">
    <citation type="journal article" date="2013" name="Genome Announc.">
        <title>Draft genome sequence of Botrytis cinerea BcDW1, inoculum for noble rot of grape berries.</title>
        <authorList>
            <person name="Blanco-Ulate B."/>
            <person name="Allen G."/>
            <person name="Powell A.L."/>
            <person name="Cantu D."/>
        </authorList>
    </citation>
    <scope>NUCLEOTIDE SEQUENCE [LARGE SCALE GENOMIC DNA]</scope>
    <source>
        <strain evidence="6">BcDW1</strain>
    </source>
</reference>
<dbReference type="Pfam" id="PF03221">
    <property type="entry name" value="HTH_Tnp_Tc5"/>
    <property type="match status" value="1"/>
</dbReference>
<dbReference type="PANTHER" id="PTHR19303">
    <property type="entry name" value="TRANSPOSON"/>
    <property type="match status" value="1"/>
</dbReference>
<gene>
    <name evidence="5" type="ORF">BcDW1_8976</name>
</gene>
<dbReference type="GO" id="GO:0003677">
    <property type="term" value="F:DNA binding"/>
    <property type="evidence" value="ECO:0007669"/>
    <property type="project" value="UniProtKB-KW"/>
</dbReference>
<dbReference type="InterPro" id="IPR004875">
    <property type="entry name" value="DDE_SF_endonuclease_dom"/>
</dbReference>
<evidence type="ECO:0000256" key="2">
    <source>
        <dbReference type="ARBA" id="ARBA00023125"/>
    </source>
</evidence>
<keyword evidence="3" id="KW-0539">Nucleus</keyword>
<dbReference type="SMART" id="SM00674">
    <property type="entry name" value="CENPB"/>
    <property type="match status" value="1"/>
</dbReference>
<dbReference type="GO" id="GO:0005634">
    <property type="term" value="C:nucleus"/>
    <property type="evidence" value="ECO:0007669"/>
    <property type="project" value="UniProtKB-SubCell"/>
</dbReference>
<dbReference type="InterPro" id="IPR007889">
    <property type="entry name" value="HTH_Psq"/>
</dbReference>
<dbReference type="SUPFAM" id="SSF46689">
    <property type="entry name" value="Homeodomain-like"/>
    <property type="match status" value="1"/>
</dbReference>
<name>M7TFX1_BOTF1</name>
<dbReference type="Gene3D" id="1.10.10.60">
    <property type="entry name" value="Homeodomain-like"/>
    <property type="match status" value="1"/>
</dbReference>
<dbReference type="PROSITE" id="PS51253">
    <property type="entry name" value="HTH_CENPB"/>
    <property type="match status" value="1"/>
</dbReference>
<accession>M7TFX1</accession>
<dbReference type="Pfam" id="PF03184">
    <property type="entry name" value="DDE_1"/>
    <property type="match status" value="1"/>
</dbReference>
<dbReference type="InterPro" id="IPR006600">
    <property type="entry name" value="HTH_CenpB_DNA-bd_dom"/>
</dbReference>
<proteinExistence type="predicted"/>
<dbReference type="HOGENOM" id="CLU_013929_20_3_1"/>
<evidence type="ECO:0000313" key="6">
    <source>
        <dbReference type="Proteomes" id="UP000012045"/>
    </source>
</evidence>
<protein>
    <recommendedName>
        <fullName evidence="4">HTH CENPB-type domain-containing protein</fullName>
    </recommendedName>
</protein>
<feature type="domain" description="HTH CENPB-type" evidence="4">
    <location>
        <begin position="49"/>
        <end position="119"/>
    </location>
</feature>
<dbReference type="AlphaFoldDB" id="M7TFX1"/>
<dbReference type="Pfam" id="PF05225">
    <property type="entry name" value="HTH_psq"/>
    <property type="match status" value="1"/>
</dbReference>
<evidence type="ECO:0000259" key="4">
    <source>
        <dbReference type="PROSITE" id="PS51253"/>
    </source>
</evidence>
<dbReference type="Proteomes" id="UP000012045">
    <property type="component" value="Unassembled WGS sequence"/>
</dbReference>